<organism evidence="11 12">
    <name type="scientific">Pseudoalteromonas peptidolytica F12-50-A1</name>
    <dbReference type="NCBI Taxonomy" id="1315280"/>
    <lineage>
        <taxon>Bacteria</taxon>
        <taxon>Pseudomonadati</taxon>
        <taxon>Pseudomonadota</taxon>
        <taxon>Gammaproteobacteria</taxon>
        <taxon>Alteromonadales</taxon>
        <taxon>Pseudoalteromonadaceae</taxon>
        <taxon>Pseudoalteromonas</taxon>
    </lineage>
</organism>
<keyword evidence="6" id="KW-0997">Cell inner membrane</keyword>
<evidence type="ECO:0000256" key="7">
    <source>
        <dbReference type="ARBA" id="ARBA00022692"/>
    </source>
</evidence>
<keyword evidence="5" id="KW-1003">Cell membrane</keyword>
<dbReference type="GO" id="GO:0015627">
    <property type="term" value="C:type II protein secretion system complex"/>
    <property type="evidence" value="ECO:0007669"/>
    <property type="project" value="InterPro"/>
</dbReference>
<comment type="similarity">
    <text evidence="2">Belongs to the GSP N family.</text>
</comment>
<dbReference type="GO" id="GO:0015628">
    <property type="term" value="P:protein secretion by the type II secretion system"/>
    <property type="evidence" value="ECO:0007669"/>
    <property type="project" value="InterPro"/>
</dbReference>
<evidence type="ECO:0000256" key="3">
    <source>
        <dbReference type="ARBA" id="ARBA00021563"/>
    </source>
</evidence>
<evidence type="ECO:0000256" key="10">
    <source>
        <dbReference type="ARBA" id="ARBA00030772"/>
    </source>
</evidence>
<comment type="caution">
    <text evidence="11">The sequence shown here is derived from an EMBL/GenBank/DDBJ whole genome shotgun (WGS) entry which is preliminary data.</text>
</comment>
<evidence type="ECO:0000256" key="9">
    <source>
        <dbReference type="ARBA" id="ARBA00023136"/>
    </source>
</evidence>
<keyword evidence="4" id="KW-0813">Transport</keyword>
<dbReference type="Pfam" id="PF01203">
    <property type="entry name" value="T2SSN"/>
    <property type="match status" value="1"/>
</dbReference>
<keyword evidence="9" id="KW-0472">Membrane</keyword>
<dbReference type="InterPro" id="IPR022792">
    <property type="entry name" value="T2SS_protein-GspN"/>
</dbReference>
<evidence type="ECO:0000256" key="6">
    <source>
        <dbReference type="ARBA" id="ARBA00022519"/>
    </source>
</evidence>
<keyword evidence="12" id="KW-1185">Reference proteome</keyword>
<dbReference type="EMBL" id="AQHF01000027">
    <property type="protein sequence ID" value="MBE0347765.1"/>
    <property type="molecule type" value="Genomic_DNA"/>
</dbReference>
<evidence type="ECO:0000313" key="11">
    <source>
        <dbReference type="EMBL" id="MBE0347765.1"/>
    </source>
</evidence>
<evidence type="ECO:0000256" key="5">
    <source>
        <dbReference type="ARBA" id="ARBA00022475"/>
    </source>
</evidence>
<accession>A0A8I0MXL6</accession>
<protein>
    <recommendedName>
        <fullName evidence="3">Type II secretion system protein N</fullName>
    </recommendedName>
    <alternativeName>
        <fullName evidence="10">General secretion pathway protein N</fullName>
    </alternativeName>
</protein>
<keyword evidence="8" id="KW-0653">Protein transport</keyword>
<dbReference type="Proteomes" id="UP000660708">
    <property type="component" value="Unassembled WGS sequence"/>
</dbReference>
<proteinExistence type="inferred from homology"/>
<dbReference type="AlphaFoldDB" id="A0A8I0MXL6"/>
<evidence type="ECO:0000256" key="4">
    <source>
        <dbReference type="ARBA" id="ARBA00022448"/>
    </source>
</evidence>
<reference evidence="11 12" key="1">
    <citation type="submission" date="2015-06" db="EMBL/GenBank/DDBJ databases">
        <title>Genome sequence of Pseudoalteromonas peptidolytica.</title>
        <authorList>
            <person name="Xie B.-B."/>
            <person name="Rong J.-C."/>
            <person name="Qin Q.-L."/>
            <person name="Zhang Y.-Z."/>
        </authorList>
    </citation>
    <scope>NUCLEOTIDE SEQUENCE [LARGE SCALE GENOMIC DNA]</scope>
    <source>
        <strain evidence="11 12">F12-50-A1</strain>
    </source>
</reference>
<evidence type="ECO:0000256" key="8">
    <source>
        <dbReference type="ARBA" id="ARBA00022927"/>
    </source>
</evidence>
<sequence length="252" mass="27140">MKNTLTLLIIFLFAFIVFCTFTMPAAVLLQVFKGQLPNNLQLGAVNGSVWDGQVSGVRFNNIQLNQVKWEIEPAALILGELAGNIKFGNPRDTSEISGKASFSSSLLNRSVSVSNASLRFSVEQAMDQVTLPLPVDAKGRVIVNIKKYQSGAPYCNGLNGEISSPNIDVKGMNGWFSIGDLSGQLDCKSGDIAVVVDPENRLGLQADATLAANFQFRVAGNIKPEASLPKEVHDAVKFLGRPDADGRYPVNL</sequence>
<dbReference type="RefSeq" id="WP_125253707.1">
    <property type="nucleotide sequence ID" value="NZ_AQHF01000027.1"/>
</dbReference>
<dbReference type="GO" id="GO:0005886">
    <property type="term" value="C:plasma membrane"/>
    <property type="evidence" value="ECO:0007669"/>
    <property type="project" value="UniProtKB-SubCell"/>
</dbReference>
<gene>
    <name evidence="11" type="primary">gspN</name>
    <name evidence="11" type="ORF">PPEP_a4428</name>
</gene>
<evidence type="ECO:0000313" key="12">
    <source>
        <dbReference type="Proteomes" id="UP000660708"/>
    </source>
</evidence>
<evidence type="ECO:0000256" key="2">
    <source>
        <dbReference type="ARBA" id="ARBA00007208"/>
    </source>
</evidence>
<name>A0A8I0MXL6_9GAMM</name>
<evidence type="ECO:0000256" key="1">
    <source>
        <dbReference type="ARBA" id="ARBA00004533"/>
    </source>
</evidence>
<comment type="subcellular location">
    <subcellularLocation>
        <location evidence="1">Cell inner membrane</location>
    </subcellularLocation>
</comment>
<keyword evidence="7" id="KW-0812">Transmembrane</keyword>